<evidence type="ECO:0000256" key="4">
    <source>
        <dbReference type="ARBA" id="ARBA00022989"/>
    </source>
</evidence>
<sequence>MSTLGRFVLIIWLFVVLIIKSSYTASLTSILTVQQLSSRIEGLDSLISSTDPIGYQIGSFAKNYLTEELCIAESRLVPLDTPEDYATALEHGPKNRGVSAIVDELPYVDIFLSKYCKFKKVGQEFTKNGWGFAFPRDSPLAVDLSTAILQLSENGDLQRIHDKWLAPAGYTSQDAGPDSNRLSLNSFWALFLITGIACLIALMVFFMRIFCQYSKYSSQEQVECPIPQRSMRRPAHLPSIKDLISFVDKKEEDIKSAIRRKPSGKLNQKGQSSDGKSIAPA</sequence>
<evidence type="ECO:0000313" key="14">
    <source>
        <dbReference type="EMBL" id="KAG1368275.1"/>
    </source>
</evidence>
<keyword evidence="5" id="KW-0406">Ion transport</keyword>
<dbReference type="SMART" id="SM00079">
    <property type="entry name" value="PBPe"/>
    <property type="match status" value="1"/>
</dbReference>
<evidence type="ECO:0000256" key="6">
    <source>
        <dbReference type="ARBA" id="ARBA00023136"/>
    </source>
</evidence>
<dbReference type="Gene3D" id="1.10.287.70">
    <property type="match status" value="1"/>
</dbReference>
<dbReference type="Gene3D" id="3.40.190.10">
    <property type="entry name" value="Periplasmic binding protein-like II"/>
    <property type="match status" value="2"/>
</dbReference>
<feature type="compositionally biased region" description="Polar residues" evidence="11">
    <location>
        <begin position="265"/>
        <end position="275"/>
    </location>
</feature>
<reference evidence="14" key="2">
    <citation type="submission" date="2019-07" db="EMBL/GenBank/DDBJ databases">
        <authorList>
            <person name="Yang Y."/>
            <person name="Bocs S."/>
            <person name="Baudouin L."/>
        </authorList>
    </citation>
    <scope>NUCLEOTIDE SEQUENCE</scope>
    <source>
        <tissue evidence="14">Spear leaf of Hainan Tall coconut</tissue>
    </source>
</reference>
<dbReference type="PANTHER" id="PTHR18966">
    <property type="entry name" value="IONOTROPIC GLUTAMATE RECEPTOR"/>
    <property type="match status" value="1"/>
</dbReference>
<dbReference type="SUPFAM" id="SSF53850">
    <property type="entry name" value="Periplasmic binding protein-like II"/>
    <property type="match status" value="1"/>
</dbReference>
<evidence type="ECO:0000313" key="15">
    <source>
        <dbReference type="Proteomes" id="UP000797356"/>
    </source>
</evidence>
<keyword evidence="10" id="KW-0407">Ion channel</keyword>
<evidence type="ECO:0000256" key="9">
    <source>
        <dbReference type="ARBA" id="ARBA00023286"/>
    </source>
</evidence>
<dbReference type="SMR" id="A0A8K0ND42"/>
<keyword evidence="6 12" id="KW-0472">Membrane</keyword>
<protein>
    <submittedName>
        <fullName evidence="14">Putative Glutamate receptor 3.3</fullName>
    </submittedName>
</protein>
<comment type="caution">
    <text evidence="14">The sequence shown here is derived from an EMBL/GenBank/DDBJ whole genome shotgun (WGS) entry which is preliminary data.</text>
</comment>
<proteinExistence type="predicted"/>
<keyword evidence="8" id="KW-0325">Glycoprotein</keyword>
<feature type="domain" description="Ionotropic glutamate receptor C-terminal" evidence="13">
    <location>
        <begin position="1"/>
        <end position="167"/>
    </location>
</feature>
<keyword evidence="2" id="KW-0813">Transport</keyword>
<dbReference type="OrthoDB" id="785430at2759"/>
<dbReference type="InterPro" id="IPR001320">
    <property type="entry name" value="Iontro_rcpt_C"/>
</dbReference>
<evidence type="ECO:0000256" key="1">
    <source>
        <dbReference type="ARBA" id="ARBA00004141"/>
    </source>
</evidence>
<evidence type="ECO:0000256" key="11">
    <source>
        <dbReference type="SAM" id="MobiDB-lite"/>
    </source>
</evidence>
<reference evidence="14" key="1">
    <citation type="journal article" date="2017" name="Gigascience">
        <title>The genome draft of coconut (Cocos nucifera).</title>
        <authorList>
            <person name="Xiao Y."/>
            <person name="Xu P."/>
            <person name="Fan H."/>
            <person name="Baudouin L."/>
            <person name="Xia W."/>
            <person name="Bocs S."/>
            <person name="Xu J."/>
            <person name="Li Q."/>
            <person name="Guo A."/>
            <person name="Zhou L."/>
            <person name="Li J."/>
            <person name="Wu Y."/>
            <person name="Ma Z."/>
            <person name="Armero A."/>
            <person name="Issali A.E."/>
            <person name="Liu N."/>
            <person name="Peng M."/>
            <person name="Yang Y."/>
        </authorList>
    </citation>
    <scope>NUCLEOTIDE SEQUENCE</scope>
    <source>
        <tissue evidence="14">Spear leaf of Hainan Tall coconut</tissue>
    </source>
</reference>
<evidence type="ECO:0000259" key="13">
    <source>
        <dbReference type="SMART" id="SM00079"/>
    </source>
</evidence>
<dbReference type="Proteomes" id="UP000797356">
    <property type="component" value="Chromosome 14"/>
</dbReference>
<feature type="region of interest" description="Disordered" evidence="11">
    <location>
        <begin position="256"/>
        <end position="281"/>
    </location>
</feature>
<dbReference type="GO" id="GO:0016020">
    <property type="term" value="C:membrane"/>
    <property type="evidence" value="ECO:0007669"/>
    <property type="project" value="UniProtKB-SubCell"/>
</dbReference>
<dbReference type="Pfam" id="PF00060">
    <property type="entry name" value="Lig_chan"/>
    <property type="match status" value="1"/>
</dbReference>
<keyword evidence="7 14" id="KW-0675">Receptor</keyword>
<gene>
    <name evidence="14" type="ORF">COCNU_14G007430</name>
</gene>
<keyword evidence="4 12" id="KW-1133">Transmembrane helix</keyword>
<keyword evidence="9" id="KW-1071">Ligand-gated ion channel</keyword>
<evidence type="ECO:0000256" key="10">
    <source>
        <dbReference type="ARBA" id="ARBA00023303"/>
    </source>
</evidence>
<keyword evidence="15" id="KW-1185">Reference proteome</keyword>
<evidence type="ECO:0000256" key="12">
    <source>
        <dbReference type="SAM" id="Phobius"/>
    </source>
</evidence>
<accession>A0A8K0ND42</accession>
<dbReference type="AlphaFoldDB" id="A0A8K0ND42"/>
<dbReference type="InterPro" id="IPR015683">
    <property type="entry name" value="Ionotropic_Glu_rcpt"/>
</dbReference>
<evidence type="ECO:0000256" key="3">
    <source>
        <dbReference type="ARBA" id="ARBA00022692"/>
    </source>
</evidence>
<evidence type="ECO:0000256" key="8">
    <source>
        <dbReference type="ARBA" id="ARBA00023180"/>
    </source>
</evidence>
<evidence type="ECO:0000256" key="5">
    <source>
        <dbReference type="ARBA" id="ARBA00023065"/>
    </source>
</evidence>
<organism evidence="14 15">
    <name type="scientific">Cocos nucifera</name>
    <name type="common">Coconut palm</name>
    <dbReference type="NCBI Taxonomy" id="13894"/>
    <lineage>
        <taxon>Eukaryota</taxon>
        <taxon>Viridiplantae</taxon>
        <taxon>Streptophyta</taxon>
        <taxon>Embryophyta</taxon>
        <taxon>Tracheophyta</taxon>
        <taxon>Spermatophyta</taxon>
        <taxon>Magnoliopsida</taxon>
        <taxon>Liliopsida</taxon>
        <taxon>Arecaceae</taxon>
        <taxon>Arecoideae</taxon>
        <taxon>Cocoseae</taxon>
        <taxon>Attaleinae</taxon>
        <taxon>Cocos</taxon>
    </lineage>
</organism>
<feature type="transmembrane region" description="Helical" evidence="12">
    <location>
        <begin position="187"/>
        <end position="211"/>
    </location>
</feature>
<evidence type="ECO:0000256" key="2">
    <source>
        <dbReference type="ARBA" id="ARBA00022448"/>
    </source>
</evidence>
<evidence type="ECO:0000256" key="7">
    <source>
        <dbReference type="ARBA" id="ARBA00023170"/>
    </source>
</evidence>
<name>A0A8K0ND42_COCNU</name>
<comment type="subcellular location">
    <subcellularLocation>
        <location evidence="1">Membrane</location>
        <topology evidence="1">Multi-pass membrane protein</topology>
    </subcellularLocation>
</comment>
<dbReference type="FunFam" id="3.40.190.10:FF:000175">
    <property type="entry name" value="Glutamate receptor"/>
    <property type="match status" value="1"/>
</dbReference>
<dbReference type="GO" id="GO:0015276">
    <property type="term" value="F:ligand-gated monoatomic ion channel activity"/>
    <property type="evidence" value="ECO:0007669"/>
    <property type="project" value="InterPro"/>
</dbReference>
<keyword evidence="3 12" id="KW-0812">Transmembrane</keyword>
<dbReference type="EMBL" id="CM017885">
    <property type="protein sequence ID" value="KAG1368275.1"/>
    <property type="molecule type" value="Genomic_DNA"/>
</dbReference>